<dbReference type="SUPFAM" id="SSF69318">
    <property type="entry name" value="Integrin alpha N-terminal domain"/>
    <property type="match status" value="2"/>
</dbReference>
<dbReference type="NCBIfam" id="TIGR04183">
    <property type="entry name" value="Por_Secre_tail"/>
    <property type="match status" value="1"/>
</dbReference>
<dbReference type="Pfam" id="PF13517">
    <property type="entry name" value="FG-GAP_3"/>
    <property type="match status" value="2"/>
</dbReference>
<dbReference type="RefSeq" id="WP_177217462.1">
    <property type="nucleotide sequence ID" value="NZ_FONY01000046.1"/>
</dbReference>
<reference evidence="4 5" key="1">
    <citation type="submission" date="2016-10" db="EMBL/GenBank/DDBJ databases">
        <authorList>
            <person name="de Groot N.N."/>
        </authorList>
    </citation>
    <scope>NUCLEOTIDE SEQUENCE [LARGE SCALE GENOMIC DNA]</scope>
    <source>
        <strain>GEY</strain>
        <strain evidence="5">DSM 9560</strain>
    </source>
</reference>
<protein>
    <submittedName>
        <fullName evidence="4">Por secretion system C-terminal sorting domain-containing protein</fullName>
    </submittedName>
</protein>
<dbReference type="EMBL" id="FONY01000046">
    <property type="protein sequence ID" value="SFF51703.1"/>
    <property type="molecule type" value="Genomic_DNA"/>
</dbReference>
<evidence type="ECO:0000313" key="4">
    <source>
        <dbReference type="EMBL" id="SFF51703.1"/>
    </source>
</evidence>
<evidence type="ECO:0000256" key="1">
    <source>
        <dbReference type="ARBA" id="ARBA00022729"/>
    </source>
</evidence>
<dbReference type="InterPro" id="IPR028994">
    <property type="entry name" value="Integrin_alpha_N"/>
</dbReference>
<sequence length="726" mass="81646">MKKILTFFHLFCLITPVFAQNFSFSLEQNVKINVNGVDLAFPWTGGFNSAQVSTIDLNGDNQQDVMIFDRTNYKVSTFLNRNGKLVYAPDYEVAFPAMENWCLLIDYDNDGRKDIFTATRAGIRVYRNVTERGQSLTFRLFKDALSVKSTTGNMLRLLPDLTDIPAIADIDNDGDVDVLNFIPLTGQSIEWSKNFSMERYNRPDSLEFEKVTLQWGNLYECSNCNEYFFGTVNCRVEQVEHSGHAMTVLDLNGDNVKDFLLSDVNCTGVVAFTNKGTPTNPVFDSFMPNFPPDFPVNMVSFPATFYEDVDGDGVKDLLVSPNQFFNEGNRIDFTNSIWFYKNIGTNNRPNFIFQKNNFFQDQTIDLGEFARPVFADYDADGDLDLFVSNGGQAINGEPFRAKIFLFENVGSQENPSFRLVNNDYANFSQLDLRFLKITFADLNADGSLDLAFTAVNNTNSQTSLRYVLNTAPNNQRFNFNINHILTLNLPNLIPFDEPLFLDIDGDKDPDLLLGRFQGGLFLFENTGNLTFSLRNQSVGGIADDFNKRALSIAVADFNKNNKADLVTGDRSGKLNIYTDFTERLSGTWTASPDLVFNELQNRNVAYNFGREVFPAAYGDDIVVGLTGGGLQFLKNKGVVNAVEKSELFSFQFNIFPNPSYDNIAILCDKVGKIAIFNLLGIQVIDEQKITPQSPLEINLKNFPQGGYIITFIGEGGEKAMRKLVRQ</sequence>
<feature type="chain" id="PRO_5011475623" evidence="2">
    <location>
        <begin position="20"/>
        <end position="726"/>
    </location>
</feature>
<dbReference type="AlphaFoldDB" id="A0A1I2JCY4"/>
<feature type="signal peptide" evidence="2">
    <location>
        <begin position="1"/>
        <end position="19"/>
    </location>
</feature>
<evidence type="ECO:0000313" key="5">
    <source>
        <dbReference type="Proteomes" id="UP000199513"/>
    </source>
</evidence>
<organism evidence="4 5">
    <name type="scientific">Thermoflexibacter ruber</name>
    <dbReference type="NCBI Taxonomy" id="1003"/>
    <lineage>
        <taxon>Bacteria</taxon>
        <taxon>Pseudomonadati</taxon>
        <taxon>Bacteroidota</taxon>
        <taxon>Cytophagia</taxon>
        <taxon>Cytophagales</taxon>
        <taxon>Thermoflexibacteraceae</taxon>
        <taxon>Thermoflexibacter</taxon>
    </lineage>
</organism>
<dbReference type="InterPro" id="IPR013517">
    <property type="entry name" value="FG-GAP"/>
</dbReference>
<gene>
    <name evidence="4" type="ORF">SAMN04488541_10468</name>
</gene>
<dbReference type="Pfam" id="PF18962">
    <property type="entry name" value="Por_Secre_tail"/>
    <property type="match status" value="1"/>
</dbReference>
<dbReference type="PANTHER" id="PTHR44103">
    <property type="entry name" value="PROPROTEIN CONVERTASE P"/>
    <property type="match status" value="1"/>
</dbReference>
<evidence type="ECO:0000256" key="2">
    <source>
        <dbReference type="SAM" id="SignalP"/>
    </source>
</evidence>
<dbReference type="PANTHER" id="PTHR44103:SF1">
    <property type="entry name" value="PROPROTEIN CONVERTASE P"/>
    <property type="match status" value="1"/>
</dbReference>
<feature type="domain" description="Secretion system C-terminal sorting" evidence="3">
    <location>
        <begin position="654"/>
        <end position="724"/>
    </location>
</feature>
<keyword evidence="5" id="KW-1185">Reference proteome</keyword>
<evidence type="ECO:0000259" key="3">
    <source>
        <dbReference type="Pfam" id="PF18962"/>
    </source>
</evidence>
<name>A0A1I2JCY4_9BACT</name>
<dbReference type="STRING" id="1003.SAMN04488541_10468"/>
<accession>A0A1I2JCY4</accession>
<dbReference type="Gene3D" id="2.130.10.130">
    <property type="entry name" value="Integrin alpha, N-terminal"/>
    <property type="match status" value="1"/>
</dbReference>
<proteinExistence type="predicted"/>
<dbReference type="Proteomes" id="UP000199513">
    <property type="component" value="Unassembled WGS sequence"/>
</dbReference>
<dbReference type="InterPro" id="IPR026444">
    <property type="entry name" value="Secre_tail"/>
</dbReference>
<keyword evidence="1 2" id="KW-0732">Signal</keyword>